<protein>
    <submittedName>
        <fullName evidence="2">Uncharacterized protein</fullName>
    </submittedName>
</protein>
<evidence type="ECO:0000313" key="3">
    <source>
        <dbReference type="Proteomes" id="UP000184206"/>
    </source>
</evidence>
<dbReference type="Proteomes" id="UP000184206">
    <property type="component" value="Unassembled WGS sequence"/>
</dbReference>
<evidence type="ECO:0000256" key="1">
    <source>
        <dbReference type="SAM" id="Phobius"/>
    </source>
</evidence>
<organism evidence="2 3">
    <name type="scientific">Lacicoccus alkaliphilus DSM 16010</name>
    <dbReference type="NCBI Taxonomy" id="1123231"/>
    <lineage>
        <taxon>Bacteria</taxon>
        <taxon>Bacillati</taxon>
        <taxon>Bacillota</taxon>
        <taxon>Bacilli</taxon>
        <taxon>Bacillales</taxon>
        <taxon>Salinicoccaceae</taxon>
        <taxon>Lacicoccus</taxon>
    </lineage>
</organism>
<dbReference type="EMBL" id="FRCF01000003">
    <property type="protein sequence ID" value="SHL91218.1"/>
    <property type="molecule type" value="Genomic_DNA"/>
</dbReference>
<dbReference type="OrthoDB" id="9846875at2"/>
<sequence>MTILETVYGFTELILSNFNMAWLLLIFIIMYRRKISKLFSRVEKIGYGDGYISFEVEQARKNLEDIVGSHDEAQKQLPSIGGGGQPDEMTDPDITDMETLKMISNDHELIDYYDAQGDKETVTRIYRWFEKTLAETYALDFTNRPAANERLRNEDRKLYEIFQALQRIYFITLENKSGERLWKINDILNYASLARIGMNRIWEQRV</sequence>
<accession>A0A1M7EHR4</accession>
<keyword evidence="1" id="KW-0812">Transmembrane</keyword>
<dbReference type="RefSeq" id="WP_072709417.1">
    <property type="nucleotide sequence ID" value="NZ_FRCF01000003.1"/>
</dbReference>
<keyword evidence="1" id="KW-0472">Membrane</keyword>
<reference evidence="2 3" key="1">
    <citation type="submission" date="2016-11" db="EMBL/GenBank/DDBJ databases">
        <authorList>
            <person name="Jaros S."/>
            <person name="Januszkiewicz K."/>
            <person name="Wedrychowicz H."/>
        </authorList>
    </citation>
    <scope>NUCLEOTIDE SEQUENCE [LARGE SCALE GENOMIC DNA]</scope>
    <source>
        <strain evidence="2 3">DSM 16010</strain>
    </source>
</reference>
<feature type="transmembrane region" description="Helical" evidence="1">
    <location>
        <begin position="6"/>
        <end position="31"/>
    </location>
</feature>
<proteinExistence type="predicted"/>
<gene>
    <name evidence="2" type="ORF">SAMN02745189_01226</name>
</gene>
<keyword evidence="1" id="KW-1133">Transmembrane helix</keyword>
<evidence type="ECO:0000313" key="2">
    <source>
        <dbReference type="EMBL" id="SHL91218.1"/>
    </source>
</evidence>
<name>A0A1M7EHR4_9BACL</name>
<dbReference type="STRING" id="1123231.SAMN02745189_01226"/>
<dbReference type="AlphaFoldDB" id="A0A1M7EHR4"/>
<keyword evidence="3" id="KW-1185">Reference proteome</keyword>